<accession>A0A1W1H782</accession>
<protein>
    <recommendedName>
        <fullName evidence="6">RNA-binding protein KhpB</fullName>
    </recommendedName>
    <alternativeName>
        <fullName evidence="6">RNA-binding protein EloR</fullName>
    </alternativeName>
</protein>
<dbReference type="Gene3D" id="3.30.30.80">
    <property type="entry name" value="probable RNA-binding protein from clostridium symbiosum atcc 14940"/>
    <property type="match status" value="1"/>
</dbReference>
<dbReference type="AlphaFoldDB" id="A0A1W1H782"/>
<name>A0A1W1H782_9BACT</name>
<feature type="compositionally biased region" description="Basic and acidic residues" evidence="7">
    <location>
        <begin position="162"/>
        <end position="193"/>
    </location>
</feature>
<evidence type="ECO:0000256" key="1">
    <source>
        <dbReference type="ARBA" id="ARBA00022490"/>
    </source>
</evidence>
<dbReference type="RefSeq" id="WP_245809421.1">
    <property type="nucleotide sequence ID" value="NZ_LT828548.1"/>
</dbReference>
<feature type="compositionally biased region" description="Basic and acidic residues" evidence="7">
    <location>
        <begin position="288"/>
        <end position="338"/>
    </location>
</feature>
<evidence type="ECO:0000313" key="10">
    <source>
        <dbReference type="Proteomes" id="UP000191931"/>
    </source>
</evidence>
<evidence type="ECO:0000256" key="6">
    <source>
        <dbReference type="HAMAP-Rule" id="MF_00867"/>
    </source>
</evidence>
<evidence type="ECO:0000259" key="8">
    <source>
        <dbReference type="PROSITE" id="PS51061"/>
    </source>
</evidence>
<dbReference type="SUPFAM" id="SSF82708">
    <property type="entry name" value="R3H domain"/>
    <property type="match status" value="1"/>
</dbReference>
<dbReference type="InterPro" id="IPR036867">
    <property type="entry name" value="R3H_dom_sf"/>
</dbReference>
<dbReference type="PROSITE" id="PS51061">
    <property type="entry name" value="R3H"/>
    <property type="match status" value="1"/>
</dbReference>
<dbReference type="PANTHER" id="PTHR35800:SF1">
    <property type="entry name" value="RNA-BINDING PROTEIN KHPB"/>
    <property type="match status" value="1"/>
</dbReference>
<dbReference type="InterPro" id="IPR001374">
    <property type="entry name" value="R3H_dom"/>
</dbReference>
<feature type="compositionally biased region" description="Basic residues" evidence="7">
    <location>
        <begin position="233"/>
        <end position="250"/>
    </location>
</feature>
<dbReference type="GO" id="GO:0003723">
    <property type="term" value="F:RNA binding"/>
    <property type="evidence" value="ECO:0007669"/>
    <property type="project" value="UniProtKB-UniRule"/>
</dbReference>
<evidence type="ECO:0000256" key="2">
    <source>
        <dbReference type="ARBA" id="ARBA00022884"/>
    </source>
</evidence>
<comment type="subunit">
    <text evidence="6">Forms a complex with KhpA.</text>
</comment>
<dbReference type="InterPro" id="IPR038247">
    <property type="entry name" value="Jag_N_dom_sf"/>
</dbReference>
<dbReference type="Pfam" id="PF13083">
    <property type="entry name" value="KH_KhpA-B"/>
    <property type="match status" value="1"/>
</dbReference>
<feature type="domain" description="R3H" evidence="8">
    <location>
        <begin position="485"/>
        <end position="551"/>
    </location>
</feature>
<feature type="compositionally biased region" description="Low complexity" evidence="7">
    <location>
        <begin position="263"/>
        <end position="276"/>
    </location>
</feature>
<dbReference type="GO" id="GO:0009252">
    <property type="term" value="P:peptidoglycan biosynthetic process"/>
    <property type="evidence" value="ECO:0007669"/>
    <property type="project" value="UniProtKB-UniRule"/>
</dbReference>
<feature type="region of interest" description="Jag_N domain" evidence="6">
    <location>
        <begin position="6"/>
        <end position="56"/>
    </location>
</feature>
<gene>
    <name evidence="6" type="primary">khpB</name>
    <name evidence="6" type="synonym">eloR</name>
    <name evidence="9" type="ORF">MTBBW1_1310030</name>
</gene>
<evidence type="ECO:0000256" key="7">
    <source>
        <dbReference type="SAM" id="MobiDB-lite"/>
    </source>
</evidence>
<dbReference type="InterPro" id="IPR034079">
    <property type="entry name" value="R3H_KhpB"/>
</dbReference>
<dbReference type="GO" id="GO:0008360">
    <property type="term" value="P:regulation of cell shape"/>
    <property type="evidence" value="ECO:0007669"/>
    <property type="project" value="UniProtKB-KW"/>
</dbReference>
<evidence type="ECO:0000256" key="3">
    <source>
        <dbReference type="ARBA" id="ARBA00022960"/>
    </source>
</evidence>
<comment type="similarity">
    <text evidence="6">Belongs to the KhpB RNA-binding protein family.</text>
</comment>
<keyword evidence="4 6" id="KW-0143">Chaperone</keyword>
<evidence type="ECO:0000256" key="5">
    <source>
        <dbReference type="ARBA" id="ARBA00023316"/>
    </source>
</evidence>
<dbReference type="Pfam" id="PF14804">
    <property type="entry name" value="Jag_N"/>
    <property type="match status" value="1"/>
</dbReference>
<dbReference type="InterPro" id="IPR038008">
    <property type="entry name" value="Jag_KH"/>
</dbReference>
<keyword evidence="10" id="KW-1185">Reference proteome</keyword>
<dbReference type="Proteomes" id="UP000191931">
    <property type="component" value="Unassembled WGS sequence"/>
</dbReference>
<dbReference type="CDD" id="cd02414">
    <property type="entry name" value="KH-II_Jag"/>
    <property type="match status" value="1"/>
</dbReference>
<keyword evidence="2 6" id="KW-0694">RNA-binding</keyword>
<feature type="compositionally biased region" description="Basic and acidic residues" evidence="7">
    <location>
        <begin position="86"/>
        <end position="109"/>
    </location>
</feature>
<keyword evidence="5 6" id="KW-0961">Cell wall biogenesis/degradation</keyword>
<dbReference type="PANTHER" id="PTHR35800">
    <property type="entry name" value="PROTEIN JAG"/>
    <property type="match status" value="1"/>
</dbReference>
<dbReference type="Gene3D" id="3.30.1370.50">
    <property type="entry name" value="R3H-like domain"/>
    <property type="match status" value="1"/>
</dbReference>
<proteinExistence type="inferred from homology"/>
<sequence>MKQTQEFDGKNIDHAVEKACSTLNVSKKNLVYDVISTGSTGIFGIVGVKKARIRVTLPEKSDAASREGSIDTDMTGVMSIVDEAFGKQDDNAPGNGEDKKKNVKKDVKQSRNKLSGENGVQGDVKKTTSFHKKSPRNKGVVHGKKSEHTKAASGVSEQTPSDGRKNEYKKGGWKKGEYKKSTTDAVDNKKNDEQSSATSDVQVGKNDDLKKDSGISDAGITDDAKQGVQKSGPAKHGKYSRKNRPRRKVNSSRFAGPGKNAGDSNLSDSDKSSSLSKSEDNNSQYLESGDKLNEGKKSDVEKAQPSFDDNKPLAIEKSDSDSLSEEKNFENNFHKDYFPEDSNVESDDSEDGELLPEDNNLQGNKRSYSGKKFINEDLLEPFDDRDEGYPPKYKGEIPVDVSEEAVRVGRETLQKMVSMITDEAIVVAETDEDRLLLRVEGGNSGVLIGRRGQTLEAMQYITDKIINRFSQSRVRLKVDIEGYMETRKANLQSLAYKMADKARKTGKPATINQMTAQDRRIVHLALKDDYRVRTQSMGEGYYRRLVIFPKKGSWKRRKSFRK</sequence>
<feature type="compositionally biased region" description="Basic and acidic residues" evidence="7">
    <location>
        <begin position="205"/>
        <end position="214"/>
    </location>
</feature>
<evidence type="ECO:0000313" key="9">
    <source>
        <dbReference type="EMBL" id="SLM28332.1"/>
    </source>
</evidence>
<evidence type="ECO:0000256" key="4">
    <source>
        <dbReference type="ARBA" id="ARBA00023186"/>
    </source>
</evidence>
<dbReference type="InterPro" id="IPR015946">
    <property type="entry name" value="KH_dom-like_a/b"/>
</dbReference>
<dbReference type="Gene3D" id="3.30.300.20">
    <property type="match status" value="1"/>
</dbReference>
<keyword evidence="1 6" id="KW-0963">Cytoplasm</keyword>
<dbReference type="EMBL" id="FWEV01000037">
    <property type="protein sequence ID" value="SLM28332.1"/>
    <property type="molecule type" value="Genomic_DNA"/>
</dbReference>
<dbReference type="GO" id="GO:0071555">
    <property type="term" value="P:cell wall organization"/>
    <property type="evidence" value="ECO:0007669"/>
    <property type="project" value="UniProtKB-KW"/>
</dbReference>
<comment type="function">
    <text evidence="6">A probable RNA chaperone. Forms a complex with KhpA which binds to cellular RNA and controls its expression. Plays a role in peptidoglycan (PG) homeostasis and cell length regulation.</text>
</comment>
<feature type="compositionally biased region" description="Acidic residues" evidence="7">
    <location>
        <begin position="342"/>
        <end position="356"/>
    </location>
</feature>
<dbReference type="HAMAP" id="MF_00867">
    <property type="entry name" value="KhpB"/>
    <property type="match status" value="1"/>
</dbReference>
<feature type="region of interest" description="Disordered" evidence="7">
    <location>
        <begin position="86"/>
        <end position="367"/>
    </location>
</feature>
<comment type="subcellular location">
    <subcellularLocation>
        <location evidence="6">Cytoplasm</location>
    </subcellularLocation>
</comment>
<dbReference type="Pfam" id="PF01424">
    <property type="entry name" value="R3H"/>
    <property type="match status" value="1"/>
</dbReference>
<dbReference type="InterPro" id="IPR039247">
    <property type="entry name" value="KhpB"/>
</dbReference>
<dbReference type="SMART" id="SM00393">
    <property type="entry name" value="R3H"/>
    <property type="match status" value="1"/>
</dbReference>
<keyword evidence="3 6" id="KW-0133">Cell shape</keyword>
<dbReference type="CDD" id="cd02644">
    <property type="entry name" value="R3H_jag"/>
    <property type="match status" value="1"/>
</dbReference>
<organism evidence="9 10">
    <name type="scientific">Desulfamplus magnetovallimortis</name>
    <dbReference type="NCBI Taxonomy" id="1246637"/>
    <lineage>
        <taxon>Bacteria</taxon>
        <taxon>Pseudomonadati</taxon>
        <taxon>Thermodesulfobacteriota</taxon>
        <taxon>Desulfobacteria</taxon>
        <taxon>Desulfobacterales</taxon>
        <taxon>Desulfobacteraceae</taxon>
        <taxon>Desulfamplus</taxon>
    </lineage>
</organism>
<dbReference type="SMART" id="SM01245">
    <property type="entry name" value="Jag_N"/>
    <property type="match status" value="1"/>
</dbReference>
<feature type="compositionally biased region" description="Basic residues" evidence="7">
    <location>
        <begin position="128"/>
        <end position="143"/>
    </location>
</feature>
<reference evidence="9 10" key="1">
    <citation type="submission" date="2017-03" db="EMBL/GenBank/DDBJ databases">
        <authorList>
            <person name="Afonso C.L."/>
            <person name="Miller P.J."/>
            <person name="Scott M.A."/>
            <person name="Spackman E."/>
            <person name="Goraichik I."/>
            <person name="Dimitrov K.M."/>
            <person name="Suarez D.L."/>
            <person name="Swayne D.E."/>
        </authorList>
    </citation>
    <scope>NUCLEOTIDE SEQUENCE [LARGE SCALE GENOMIC DNA]</scope>
    <source>
        <strain evidence="9">PRJEB14757</strain>
    </source>
</reference>
<dbReference type="InterPro" id="IPR032782">
    <property type="entry name" value="KhpB_N"/>
</dbReference>
<dbReference type="GO" id="GO:0005737">
    <property type="term" value="C:cytoplasm"/>
    <property type="evidence" value="ECO:0007669"/>
    <property type="project" value="UniProtKB-SubCell"/>
</dbReference>
<comment type="domain">
    <text evidence="6">Has an N-terminal Jag-N domain and 2 RNA-binding domains (KH and R3H).</text>
</comment>
<dbReference type="STRING" id="1246637.MTBBW1_1310030"/>